<dbReference type="AlphaFoldDB" id="A0A8S1L163"/>
<feature type="domain" description="MIR" evidence="2">
    <location>
        <begin position="142"/>
        <end position="197"/>
    </location>
</feature>
<sequence>MGQCITKEADEQRSIQRNSQKPTIQPLNRTYSSKLLNPNITDCVILEEESYLQQSSLYSIYTIMEENQVKRSTLANAVSKVKPLGNAITSGISVQFINISNGRKLHSHAIKQDKGLKQHEVSLCNEIEKNAYDEWLILTNHNEPVKDGDVVAVQHKITKCILRSSNDILTKSKLQQVSCVDIIQDLTEDDYWIIEIINDTKQINKLHSNNLIRIKHAHTNTYLSGTKNKAVLKGHMEVCVTQQPGHDIWVVEDTF</sequence>
<dbReference type="InterPro" id="IPR016093">
    <property type="entry name" value="MIR_motif"/>
</dbReference>
<dbReference type="OMA" id="TEDDYWI"/>
<dbReference type="SMART" id="SM00472">
    <property type="entry name" value="MIR"/>
    <property type="match status" value="3"/>
</dbReference>
<organism evidence="3 4">
    <name type="scientific">Paramecium primaurelia</name>
    <dbReference type="NCBI Taxonomy" id="5886"/>
    <lineage>
        <taxon>Eukaryota</taxon>
        <taxon>Sar</taxon>
        <taxon>Alveolata</taxon>
        <taxon>Ciliophora</taxon>
        <taxon>Intramacronucleata</taxon>
        <taxon>Oligohymenophorea</taxon>
        <taxon>Peniculida</taxon>
        <taxon>Parameciidae</taxon>
        <taxon>Paramecium</taxon>
    </lineage>
</organism>
<dbReference type="EMBL" id="CAJJDM010000029">
    <property type="protein sequence ID" value="CAD8060661.1"/>
    <property type="molecule type" value="Genomic_DNA"/>
</dbReference>
<dbReference type="Proteomes" id="UP000688137">
    <property type="component" value="Unassembled WGS sequence"/>
</dbReference>
<evidence type="ECO:0000259" key="2">
    <source>
        <dbReference type="PROSITE" id="PS50919"/>
    </source>
</evidence>
<reference evidence="3" key="1">
    <citation type="submission" date="2021-01" db="EMBL/GenBank/DDBJ databases">
        <authorList>
            <consortium name="Genoscope - CEA"/>
            <person name="William W."/>
        </authorList>
    </citation>
    <scope>NUCLEOTIDE SEQUENCE</scope>
</reference>
<comment type="caution">
    <text evidence="3">The sequence shown here is derived from an EMBL/GenBank/DDBJ whole genome shotgun (WGS) entry which is preliminary data.</text>
</comment>
<feature type="domain" description="MIR" evidence="2">
    <location>
        <begin position="203"/>
        <end position="254"/>
    </location>
</feature>
<name>A0A8S1L163_PARPR</name>
<accession>A0A8S1L163</accession>
<evidence type="ECO:0000313" key="3">
    <source>
        <dbReference type="EMBL" id="CAD8060661.1"/>
    </source>
</evidence>
<proteinExistence type="predicted"/>
<dbReference type="PANTHER" id="PTHR46809:SF2">
    <property type="entry name" value="GH21273P"/>
    <property type="match status" value="1"/>
</dbReference>
<dbReference type="PROSITE" id="PS50919">
    <property type="entry name" value="MIR"/>
    <property type="match status" value="3"/>
</dbReference>
<protein>
    <recommendedName>
        <fullName evidence="2">MIR domain-containing protein</fullName>
    </recommendedName>
</protein>
<keyword evidence="4" id="KW-1185">Reference proteome</keyword>
<evidence type="ECO:0000313" key="4">
    <source>
        <dbReference type="Proteomes" id="UP000688137"/>
    </source>
</evidence>
<gene>
    <name evidence="3" type="ORF">PPRIM_AZ9-3.1.T0300247</name>
</gene>
<feature type="domain" description="MIR" evidence="2">
    <location>
        <begin position="85"/>
        <end position="140"/>
    </location>
</feature>
<evidence type="ECO:0000256" key="1">
    <source>
        <dbReference type="SAM" id="MobiDB-lite"/>
    </source>
</evidence>
<feature type="region of interest" description="Disordered" evidence="1">
    <location>
        <begin position="1"/>
        <end position="21"/>
    </location>
</feature>
<dbReference type="PANTHER" id="PTHR46809">
    <property type="entry name" value="STROMAL CELL-DERIVED FACTOR 2-LIKE PROTEIN"/>
    <property type="match status" value="1"/>
</dbReference>